<evidence type="ECO:0000313" key="1">
    <source>
        <dbReference type="EMBL" id="ELQ42663.1"/>
    </source>
</evidence>
<sequence>MPLSPALPRWGPPGCQRHHDLQDVGHASAVPANLKVSDPLAAPYFTQSGCLNVWTAWNFDATKTSAALIVRESIYAMHRGCQEAIARRAADDAGTATANRKLARRYHPVTTFVANMRTGNTPDEDATESIIFSRVSTKRLIVKPVTYFDGKHLRTAISGEG</sequence>
<dbReference type="Proteomes" id="UP000011086">
    <property type="component" value="Unassembled WGS sequence"/>
</dbReference>
<proteinExistence type="predicted"/>
<protein>
    <submittedName>
        <fullName evidence="1">Uncharacterized protein</fullName>
    </submittedName>
</protein>
<gene>
    <name evidence="1" type="ORF">OOU_Y34scaffold00198g4</name>
</gene>
<dbReference type="EMBL" id="JH794021">
    <property type="protein sequence ID" value="ELQ42663.1"/>
    <property type="molecule type" value="Genomic_DNA"/>
</dbReference>
<organism evidence="1">
    <name type="scientific">Pyricularia oryzae (strain Y34)</name>
    <name type="common">Rice blast fungus</name>
    <name type="synonym">Magnaporthe oryzae</name>
    <dbReference type="NCBI Taxonomy" id="1143189"/>
    <lineage>
        <taxon>Eukaryota</taxon>
        <taxon>Fungi</taxon>
        <taxon>Dikarya</taxon>
        <taxon>Ascomycota</taxon>
        <taxon>Pezizomycotina</taxon>
        <taxon>Sordariomycetes</taxon>
        <taxon>Sordariomycetidae</taxon>
        <taxon>Magnaporthales</taxon>
        <taxon>Pyriculariaceae</taxon>
        <taxon>Pyricularia</taxon>
    </lineage>
</organism>
<reference evidence="1" key="1">
    <citation type="journal article" date="2012" name="PLoS Genet.">
        <title>Comparative analysis of the genomes of two field isolates of the rice blast fungus Magnaporthe oryzae.</title>
        <authorList>
            <person name="Xue M."/>
            <person name="Yang J."/>
            <person name="Li Z."/>
            <person name="Hu S."/>
            <person name="Yao N."/>
            <person name="Dean R.A."/>
            <person name="Zhao W."/>
            <person name="Shen M."/>
            <person name="Zhang H."/>
            <person name="Li C."/>
            <person name="Liu L."/>
            <person name="Cao L."/>
            <person name="Xu X."/>
            <person name="Xing Y."/>
            <person name="Hsiang T."/>
            <person name="Zhang Z."/>
            <person name="Xu J.R."/>
            <person name="Peng Y.L."/>
        </authorList>
    </citation>
    <scope>NUCLEOTIDE SEQUENCE</scope>
    <source>
        <strain evidence="1">Y34</strain>
    </source>
</reference>
<dbReference type="AlphaFoldDB" id="A0AA97P5Z8"/>
<name>A0AA97P5Z8_PYRO3</name>
<accession>A0AA97P5Z8</accession>